<proteinExistence type="predicted"/>
<evidence type="ECO:0000313" key="1">
    <source>
        <dbReference type="EMBL" id="KAL0408370.1"/>
    </source>
</evidence>
<sequence>MGVRWLRRSAWDGAALWAYYEAVSKARRHLGRAVWIIAGHWHIDWATDLRSGPTRARHIERPRHRRGPTMHRVNVGHETGVWARAGAVMPRRGEDAPCHRGCVGGFGDCGRDACGRLASRGRPLRDAKAAAESLGRTWAFRIGERTGTWCCAGRRSNVVLASFWCRRHATDSRYTLRCAKAGRRLEETETPHGRKIHSAATKESPPVRVGIRARFVAGLSPKENCAPLKCGLAQVLYVR</sequence>
<organism evidence="1">
    <name type="scientific">Sesamum radiatum</name>
    <name type="common">Black benniseed</name>
    <dbReference type="NCBI Taxonomy" id="300843"/>
    <lineage>
        <taxon>Eukaryota</taxon>
        <taxon>Viridiplantae</taxon>
        <taxon>Streptophyta</taxon>
        <taxon>Embryophyta</taxon>
        <taxon>Tracheophyta</taxon>
        <taxon>Spermatophyta</taxon>
        <taxon>Magnoliopsida</taxon>
        <taxon>eudicotyledons</taxon>
        <taxon>Gunneridae</taxon>
        <taxon>Pentapetalae</taxon>
        <taxon>asterids</taxon>
        <taxon>lamiids</taxon>
        <taxon>Lamiales</taxon>
        <taxon>Pedaliaceae</taxon>
        <taxon>Sesamum</taxon>
    </lineage>
</organism>
<reference evidence="1" key="1">
    <citation type="submission" date="2020-06" db="EMBL/GenBank/DDBJ databases">
        <authorList>
            <person name="Li T."/>
            <person name="Hu X."/>
            <person name="Zhang T."/>
            <person name="Song X."/>
            <person name="Zhang H."/>
            <person name="Dai N."/>
            <person name="Sheng W."/>
            <person name="Hou X."/>
            <person name="Wei L."/>
        </authorList>
    </citation>
    <scope>NUCLEOTIDE SEQUENCE</scope>
    <source>
        <strain evidence="1">G02</strain>
        <tissue evidence="1">Leaf</tissue>
    </source>
</reference>
<name>A0AAW2TTR1_SESRA</name>
<accession>A0AAW2TTR1</accession>
<protein>
    <submittedName>
        <fullName evidence="1">Uncharacterized protein</fullName>
    </submittedName>
</protein>
<comment type="caution">
    <text evidence="1">The sequence shown here is derived from an EMBL/GenBank/DDBJ whole genome shotgun (WGS) entry which is preliminary data.</text>
</comment>
<reference evidence="1" key="2">
    <citation type="journal article" date="2024" name="Plant">
        <title>Genomic evolution and insights into agronomic trait innovations of Sesamum species.</title>
        <authorList>
            <person name="Miao H."/>
            <person name="Wang L."/>
            <person name="Qu L."/>
            <person name="Liu H."/>
            <person name="Sun Y."/>
            <person name="Le M."/>
            <person name="Wang Q."/>
            <person name="Wei S."/>
            <person name="Zheng Y."/>
            <person name="Lin W."/>
            <person name="Duan Y."/>
            <person name="Cao H."/>
            <person name="Xiong S."/>
            <person name="Wang X."/>
            <person name="Wei L."/>
            <person name="Li C."/>
            <person name="Ma Q."/>
            <person name="Ju M."/>
            <person name="Zhao R."/>
            <person name="Li G."/>
            <person name="Mu C."/>
            <person name="Tian Q."/>
            <person name="Mei H."/>
            <person name="Zhang T."/>
            <person name="Gao T."/>
            <person name="Zhang H."/>
        </authorList>
    </citation>
    <scope>NUCLEOTIDE SEQUENCE</scope>
    <source>
        <strain evidence="1">G02</strain>
    </source>
</reference>
<dbReference type="AlphaFoldDB" id="A0AAW2TTR1"/>
<gene>
    <name evidence="1" type="ORF">Sradi_1771400</name>
</gene>
<dbReference type="EMBL" id="JACGWJ010000007">
    <property type="protein sequence ID" value="KAL0408370.1"/>
    <property type="molecule type" value="Genomic_DNA"/>
</dbReference>